<sequence length="331" mass="35688">MPRLPHKDEEAAVPASDIVLVAFDGVEPIDVAGPASVFSKAESMRPGSYRLHIASPTGHAVLTNAGLSLAGTCSLQQLPATLDTVIVAGGEEAGVRAAIFEHGMAAWLAGVAPHTRRITSVCTGAFVLAAAGLLDGRQATTHWRVCDLLQSMRPQVSVQHERIYVHDGPVWTSAGVTTGIELALALVEDDLGHEVSMEIARTLALPMLRGAEQPQLSQTLQVQATASHRLRELVAWIATHLQDDLSVEALAQRVQMSPRHFARAFAAETGCTPARFVEQQRVAAAEQLLRQTQWTQERIASRSGFGSVDALQRAFVRRHRRTPQAYRDGGA</sequence>
<evidence type="ECO:0000313" key="4">
    <source>
        <dbReference type="EMBL" id="MCM5682191.1"/>
    </source>
</evidence>
<dbReference type="InterPro" id="IPR018060">
    <property type="entry name" value="HTH_AraC"/>
</dbReference>
<dbReference type="InterPro" id="IPR052158">
    <property type="entry name" value="INH-QAR"/>
</dbReference>
<feature type="domain" description="HTH araC/xylS-type" evidence="3">
    <location>
        <begin position="231"/>
        <end position="329"/>
    </location>
</feature>
<keyword evidence="5" id="KW-1185">Reference proteome</keyword>
<dbReference type="Gene3D" id="3.40.50.880">
    <property type="match status" value="1"/>
</dbReference>
<dbReference type="EMBL" id="JAMKFE010000017">
    <property type="protein sequence ID" value="MCM5682191.1"/>
    <property type="molecule type" value="Genomic_DNA"/>
</dbReference>
<dbReference type="Proteomes" id="UP001165541">
    <property type="component" value="Unassembled WGS sequence"/>
</dbReference>
<reference evidence="4" key="1">
    <citation type="submission" date="2022-05" db="EMBL/GenBank/DDBJ databases">
        <title>Schlegelella sp. nov., isolated from mangrove soil.</title>
        <authorList>
            <person name="Liu Y."/>
            <person name="Ge X."/>
            <person name="Liu W."/>
        </authorList>
    </citation>
    <scope>NUCLEOTIDE SEQUENCE</scope>
    <source>
        <strain evidence="4">S2-27</strain>
    </source>
</reference>
<protein>
    <submittedName>
        <fullName evidence="4">DJ-1/PfpI family protein</fullName>
    </submittedName>
</protein>
<comment type="caution">
    <text evidence="4">The sequence shown here is derived from an EMBL/GenBank/DDBJ whole genome shotgun (WGS) entry which is preliminary data.</text>
</comment>
<dbReference type="InterPro" id="IPR009057">
    <property type="entry name" value="Homeodomain-like_sf"/>
</dbReference>
<dbReference type="Gene3D" id="1.10.10.60">
    <property type="entry name" value="Homeodomain-like"/>
    <property type="match status" value="1"/>
</dbReference>
<evidence type="ECO:0000313" key="5">
    <source>
        <dbReference type="Proteomes" id="UP001165541"/>
    </source>
</evidence>
<proteinExistence type="predicted"/>
<dbReference type="Pfam" id="PF01965">
    <property type="entry name" value="DJ-1_PfpI"/>
    <property type="match status" value="1"/>
</dbReference>
<dbReference type="SUPFAM" id="SSF52317">
    <property type="entry name" value="Class I glutamine amidotransferase-like"/>
    <property type="match status" value="1"/>
</dbReference>
<dbReference type="PANTHER" id="PTHR43130">
    <property type="entry name" value="ARAC-FAMILY TRANSCRIPTIONAL REGULATOR"/>
    <property type="match status" value="1"/>
</dbReference>
<accession>A0ABT0YTW2</accession>
<dbReference type="RefSeq" id="WP_251780667.1">
    <property type="nucleotide sequence ID" value="NZ_JAMKFE010000017.1"/>
</dbReference>
<evidence type="ECO:0000259" key="3">
    <source>
        <dbReference type="PROSITE" id="PS01124"/>
    </source>
</evidence>
<dbReference type="Pfam" id="PF12833">
    <property type="entry name" value="HTH_18"/>
    <property type="match status" value="1"/>
</dbReference>
<keyword evidence="2" id="KW-0804">Transcription</keyword>
<evidence type="ECO:0000256" key="1">
    <source>
        <dbReference type="ARBA" id="ARBA00023015"/>
    </source>
</evidence>
<gene>
    <name evidence="4" type="ORF">M8A51_21905</name>
</gene>
<dbReference type="InterPro" id="IPR002818">
    <property type="entry name" value="DJ-1/PfpI"/>
</dbReference>
<keyword evidence="1" id="KW-0805">Transcription regulation</keyword>
<name>A0ABT0YTW2_9BURK</name>
<evidence type="ECO:0000256" key="2">
    <source>
        <dbReference type="ARBA" id="ARBA00023163"/>
    </source>
</evidence>
<dbReference type="PROSITE" id="PS01124">
    <property type="entry name" value="HTH_ARAC_FAMILY_2"/>
    <property type="match status" value="1"/>
</dbReference>
<dbReference type="PANTHER" id="PTHR43130:SF3">
    <property type="entry name" value="HTH-TYPE TRANSCRIPTIONAL REGULATOR RV1931C"/>
    <property type="match status" value="1"/>
</dbReference>
<dbReference type="CDD" id="cd03137">
    <property type="entry name" value="GATase1_AraC_1"/>
    <property type="match status" value="1"/>
</dbReference>
<dbReference type="SUPFAM" id="SSF46689">
    <property type="entry name" value="Homeodomain-like"/>
    <property type="match status" value="2"/>
</dbReference>
<dbReference type="InterPro" id="IPR029062">
    <property type="entry name" value="Class_I_gatase-like"/>
</dbReference>
<organism evidence="4 5">
    <name type="scientific">Caldimonas mangrovi</name>
    <dbReference type="NCBI Taxonomy" id="2944811"/>
    <lineage>
        <taxon>Bacteria</taxon>
        <taxon>Pseudomonadati</taxon>
        <taxon>Pseudomonadota</taxon>
        <taxon>Betaproteobacteria</taxon>
        <taxon>Burkholderiales</taxon>
        <taxon>Sphaerotilaceae</taxon>
        <taxon>Caldimonas</taxon>
    </lineage>
</organism>
<dbReference type="SMART" id="SM00342">
    <property type="entry name" value="HTH_ARAC"/>
    <property type="match status" value="1"/>
</dbReference>